<evidence type="ECO:0000259" key="8">
    <source>
        <dbReference type="PROSITE" id="PS50206"/>
    </source>
</evidence>
<dbReference type="Pfam" id="PF13911">
    <property type="entry name" value="AhpC-TSA_2"/>
    <property type="match status" value="1"/>
</dbReference>
<evidence type="ECO:0000256" key="7">
    <source>
        <dbReference type="ARBA" id="ARBA00032129"/>
    </source>
</evidence>
<feature type="domain" description="Rhodanese" evidence="8">
    <location>
        <begin position="18"/>
        <end position="100"/>
    </location>
</feature>
<evidence type="ECO:0000256" key="3">
    <source>
        <dbReference type="ARBA" id="ARBA00023284"/>
    </source>
</evidence>
<dbReference type="Proteomes" id="UP000675881">
    <property type="component" value="Chromosome 9"/>
</dbReference>
<dbReference type="Pfam" id="PF00581">
    <property type="entry name" value="Rhodanese"/>
    <property type="match status" value="1"/>
</dbReference>
<dbReference type="InterPro" id="IPR001763">
    <property type="entry name" value="Rhodanese-like_dom"/>
</dbReference>
<comment type="similarity">
    <text evidence="4">Belongs to the peroxiredoxin-like PRXL2 family. PRXL2A subfamily.</text>
</comment>
<name>A0A7R8HDW7_LEPSM</name>
<evidence type="ECO:0000313" key="10">
    <source>
        <dbReference type="Proteomes" id="UP000675881"/>
    </source>
</evidence>
<comment type="subcellular location">
    <subcellularLocation>
        <location evidence="1">Cytoplasm</location>
    </subcellularLocation>
</comment>
<dbReference type="EMBL" id="HG994588">
    <property type="protein sequence ID" value="CAF3043305.1"/>
    <property type="molecule type" value="Genomic_DNA"/>
</dbReference>
<sequence>MLTITFISCEGISSLKLPSKDEFAVSRIPGAIHLEFNAPFHKIKALLTSHETKSFIVPYCSIGYRSSILTNRINSYNSNRALNLEGSIFKWVKEDKPLVDSKNQELEVGSIDMFNLTWFVGGAITAFLVYCNLPPEWLLPPKNASLKYLKDTQLRKLTDSLYGKKGTIVKAEDLWAKKGAVIMVVRRPGCILCREEALEFMKIKSDLSALDIPLVGIVHEEEGAEEFAKRRIMLTGLLNFRFILKTFGAWRKGVSGNLEGDGSLLGGTFVMGPGSEGVLYEHRETYFGDHVNMTEVLSIAKSLKKTQ</sequence>
<dbReference type="PANTHER" id="PTHR28630">
    <property type="match status" value="1"/>
</dbReference>
<dbReference type="CDD" id="cd00158">
    <property type="entry name" value="RHOD"/>
    <property type="match status" value="1"/>
</dbReference>
<keyword evidence="10" id="KW-1185">Reference proteome</keyword>
<reference evidence="9" key="1">
    <citation type="submission" date="2021-02" db="EMBL/GenBank/DDBJ databases">
        <authorList>
            <person name="Bekaert M."/>
        </authorList>
    </citation>
    <scope>NUCLEOTIDE SEQUENCE</scope>
    <source>
        <strain evidence="9">IoA-00</strain>
    </source>
</reference>
<organism evidence="9 10">
    <name type="scientific">Lepeophtheirus salmonis</name>
    <name type="common">Salmon louse</name>
    <name type="synonym">Caligus salmonis</name>
    <dbReference type="NCBI Taxonomy" id="72036"/>
    <lineage>
        <taxon>Eukaryota</taxon>
        <taxon>Metazoa</taxon>
        <taxon>Ecdysozoa</taxon>
        <taxon>Arthropoda</taxon>
        <taxon>Crustacea</taxon>
        <taxon>Multicrustacea</taxon>
        <taxon>Hexanauplia</taxon>
        <taxon>Copepoda</taxon>
        <taxon>Siphonostomatoida</taxon>
        <taxon>Caligidae</taxon>
        <taxon>Lepeophtheirus</taxon>
    </lineage>
</organism>
<dbReference type="InterPro" id="IPR032801">
    <property type="entry name" value="PXL2A/B/C"/>
</dbReference>
<protein>
    <recommendedName>
        <fullName evidence="5">Peroxiredoxin-like 2A</fullName>
    </recommendedName>
    <alternativeName>
        <fullName evidence="7">Peroxiredoxin-like 2 activated in M-CSF stimulated monocytes</fullName>
    </alternativeName>
    <alternativeName>
        <fullName evidence="6">Redox-regulatory protein FAM213A</fullName>
    </alternativeName>
</protein>
<evidence type="ECO:0000313" key="9">
    <source>
        <dbReference type="EMBL" id="CAF3043305.1"/>
    </source>
</evidence>
<dbReference type="InterPro" id="IPR036249">
    <property type="entry name" value="Thioredoxin-like_sf"/>
</dbReference>
<dbReference type="GO" id="GO:0005737">
    <property type="term" value="C:cytoplasm"/>
    <property type="evidence" value="ECO:0007669"/>
    <property type="project" value="UniProtKB-SubCell"/>
</dbReference>
<dbReference type="OrthoDB" id="40334at2759"/>
<dbReference type="PANTHER" id="PTHR28630:SF31">
    <property type="entry name" value="PEROXIREDOXIN-LIKE 2A"/>
    <property type="match status" value="1"/>
</dbReference>
<dbReference type="SUPFAM" id="SSF52821">
    <property type="entry name" value="Rhodanese/Cell cycle control phosphatase"/>
    <property type="match status" value="1"/>
</dbReference>
<accession>A0A7R8HDW7</accession>
<evidence type="ECO:0000256" key="6">
    <source>
        <dbReference type="ARBA" id="ARBA00032058"/>
    </source>
</evidence>
<dbReference type="SUPFAM" id="SSF52833">
    <property type="entry name" value="Thioredoxin-like"/>
    <property type="match status" value="1"/>
</dbReference>
<keyword evidence="2" id="KW-0963">Cytoplasm</keyword>
<keyword evidence="3" id="KW-0676">Redox-active center</keyword>
<dbReference type="AlphaFoldDB" id="A0A7R8HDW7"/>
<gene>
    <name evidence="9" type="ORF">LSAA_14636</name>
</gene>
<evidence type="ECO:0000256" key="2">
    <source>
        <dbReference type="ARBA" id="ARBA00022490"/>
    </source>
</evidence>
<evidence type="ECO:0000256" key="5">
    <source>
        <dbReference type="ARBA" id="ARBA00023849"/>
    </source>
</evidence>
<dbReference type="Gene3D" id="3.40.250.10">
    <property type="entry name" value="Rhodanese-like domain"/>
    <property type="match status" value="1"/>
</dbReference>
<dbReference type="InterPro" id="IPR036873">
    <property type="entry name" value="Rhodanese-like_dom_sf"/>
</dbReference>
<proteinExistence type="inferred from homology"/>
<dbReference type="Gene3D" id="3.40.30.10">
    <property type="entry name" value="Glutaredoxin"/>
    <property type="match status" value="1"/>
</dbReference>
<evidence type="ECO:0000256" key="1">
    <source>
        <dbReference type="ARBA" id="ARBA00004496"/>
    </source>
</evidence>
<dbReference type="PROSITE" id="PS50206">
    <property type="entry name" value="RHODANESE_3"/>
    <property type="match status" value="1"/>
</dbReference>
<evidence type="ECO:0000256" key="4">
    <source>
        <dbReference type="ARBA" id="ARBA00023787"/>
    </source>
</evidence>